<dbReference type="GO" id="GO:0005385">
    <property type="term" value="F:zinc ion transmembrane transporter activity"/>
    <property type="evidence" value="ECO:0007669"/>
    <property type="project" value="TreeGrafter"/>
</dbReference>
<dbReference type="PANTHER" id="PTHR11562">
    <property type="entry name" value="CATION EFFLUX PROTEIN/ ZINC TRANSPORTER"/>
    <property type="match status" value="1"/>
</dbReference>
<dbReference type="RefSeq" id="WP_151556856.1">
    <property type="nucleotide sequence ID" value="NZ_WBMT01000001.1"/>
</dbReference>
<dbReference type="EMBL" id="WBMT01000001">
    <property type="protein sequence ID" value="KAB2352237.1"/>
    <property type="molecule type" value="Genomic_DNA"/>
</dbReference>
<dbReference type="Pfam" id="PF01545">
    <property type="entry name" value="Cation_efflux"/>
    <property type="match status" value="1"/>
</dbReference>
<evidence type="ECO:0000313" key="11">
    <source>
        <dbReference type="EMBL" id="KAB2352237.1"/>
    </source>
</evidence>
<protein>
    <submittedName>
        <fullName evidence="11">Cation transporter</fullName>
    </submittedName>
</protein>
<comment type="caution">
    <text evidence="11">The sequence shown here is derived from an EMBL/GenBank/DDBJ whole genome shotgun (WGS) entry which is preliminary data.</text>
</comment>
<evidence type="ECO:0000256" key="4">
    <source>
        <dbReference type="ARBA" id="ARBA00022692"/>
    </source>
</evidence>
<dbReference type="Gene3D" id="1.20.1510.10">
    <property type="entry name" value="Cation efflux protein transmembrane domain"/>
    <property type="match status" value="1"/>
</dbReference>
<evidence type="ECO:0000256" key="3">
    <source>
        <dbReference type="ARBA" id="ARBA00022448"/>
    </source>
</evidence>
<feature type="transmembrane region" description="Helical" evidence="8">
    <location>
        <begin position="91"/>
        <end position="113"/>
    </location>
</feature>
<feature type="transmembrane region" description="Helical" evidence="8">
    <location>
        <begin position="162"/>
        <end position="184"/>
    </location>
</feature>
<keyword evidence="3" id="KW-0813">Transport</keyword>
<dbReference type="InterPro" id="IPR050681">
    <property type="entry name" value="CDF/SLC30A"/>
</dbReference>
<evidence type="ECO:0000256" key="2">
    <source>
        <dbReference type="ARBA" id="ARBA00008873"/>
    </source>
</evidence>
<evidence type="ECO:0000256" key="6">
    <source>
        <dbReference type="ARBA" id="ARBA00023065"/>
    </source>
</evidence>
<comment type="similarity">
    <text evidence="2">Belongs to the cation diffusion facilitator (CDF) transporter (TC 2.A.4) family. SLC30A subfamily.</text>
</comment>
<dbReference type="NCBIfam" id="TIGR01297">
    <property type="entry name" value="CDF"/>
    <property type="match status" value="1"/>
</dbReference>
<dbReference type="InterPro" id="IPR058533">
    <property type="entry name" value="Cation_efflux_TM"/>
</dbReference>
<dbReference type="SUPFAM" id="SSF160240">
    <property type="entry name" value="Cation efflux protein cytoplasmic domain-like"/>
    <property type="match status" value="1"/>
</dbReference>
<evidence type="ECO:0000259" key="9">
    <source>
        <dbReference type="Pfam" id="PF01545"/>
    </source>
</evidence>
<dbReference type="GO" id="GO:0005886">
    <property type="term" value="C:plasma membrane"/>
    <property type="evidence" value="ECO:0007669"/>
    <property type="project" value="TreeGrafter"/>
</dbReference>
<keyword evidence="5 8" id="KW-1133">Transmembrane helix</keyword>
<comment type="subcellular location">
    <subcellularLocation>
        <location evidence="1">Membrane</location>
        <topology evidence="1">Multi-pass membrane protein</topology>
    </subcellularLocation>
</comment>
<gene>
    <name evidence="11" type="ORF">F8566_00550</name>
</gene>
<reference evidence="11 12" key="1">
    <citation type="submission" date="2019-09" db="EMBL/GenBank/DDBJ databases">
        <title>Actinomadura physcomitrii sp. nov., a novel actinomycete isolated from moss [Physcomitrium sphaericum (Ludw) Fuernr].</title>
        <authorList>
            <person name="Zhuang X."/>
            <person name="Liu C."/>
        </authorList>
    </citation>
    <scope>NUCLEOTIDE SEQUENCE [LARGE SCALE GENOMIC DNA]</scope>
    <source>
        <strain evidence="11 12">HMC1</strain>
    </source>
</reference>
<keyword evidence="6" id="KW-0406">Ion transport</keyword>
<keyword evidence="12" id="KW-1185">Reference proteome</keyword>
<sequence length="309" mass="31538">MGAGHGHGHGHGAGQVAEHAGGRHRWRLGAAFALVGSFFVVELAYGLISGSLALLSDAGHMAADVVTLAAALVATKIAARPDSTGRRTYGSYRAEVFASGFAVLVMLGTAVYITVEALSRIGADAEVSTGPMLVVGALGLAVNLAALVLLRAGAADSLNVKGAYLEVLADTAGSVGVIAAGILVAATGQVLFDTLVALAIAVFVIVRALVLGRQVLAVLGQHAPEGLDVDAVAGELAAIDGVQDVHDLHLWTLTSGMHVATAHLVTAEQTHAHAVLDQARDLLRDRHAIAHATLQVEPADHEGCDEVGW</sequence>
<dbReference type="SUPFAM" id="SSF161111">
    <property type="entry name" value="Cation efflux protein transmembrane domain-like"/>
    <property type="match status" value="1"/>
</dbReference>
<dbReference type="InterPro" id="IPR002524">
    <property type="entry name" value="Cation_efflux"/>
</dbReference>
<evidence type="ECO:0000256" key="1">
    <source>
        <dbReference type="ARBA" id="ARBA00004141"/>
    </source>
</evidence>
<keyword evidence="4 8" id="KW-0812">Transmembrane</keyword>
<dbReference type="PANTHER" id="PTHR11562:SF17">
    <property type="entry name" value="RE54080P-RELATED"/>
    <property type="match status" value="1"/>
</dbReference>
<name>A0A6H9YUF1_9ACTN</name>
<proteinExistence type="inferred from homology"/>
<evidence type="ECO:0000313" key="12">
    <source>
        <dbReference type="Proteomes" id="UP000468735"/>
    </source>
</evidence>
<feature type="domain" description="Cation efflux protein transmembrane" evidence="9">
    <location>
        <begin position="30"/>
        <end position="219"/>
    </location>
</feature>
<evidence type="ECO:0000256" key="8">
    <source>
        <dbReference type="SAM" id="Phobius"/>
    </source>
</evidence>
<evidence type="ECO:0000256" key="7">
    <source>
        <dbReference type="ARBA" id="ARBA00023136"/>
    </source>
</evidence>
<organism evidence="11 12">
    <name type="scientific">Actinomadura rudentiformis</name>
    <dbReference type="NCBI Taxonomy" id="359158"/>
    <lineage>
        <taxon>Bacteria</taxon>
        <taxon>Bacillati</taxon>
        <taxon>Actinomycetota</taxon>
        <taxon>Actinomycetes</taxon>
        <taxon>Streptosporangiales</taxon>
        <taxon>Thermomonosporaceae</taxon>
        <taxon>Actinomadura</taxon>
    </lineage>
</organism>
<dbReference type="OrthoDB" id="9809646at2"/>
<accession>A0A6H9YUF1</accession>
<dbReference type="Proteomes" id="UP000468735">
    <property type="component" value="Unassembled WGS sequence"/>
</dbReference>
<dbReference type="InterPro" id="IPR036837">
    <property type="entry name" value="Cation_efflux_CTD_sf"/>
</dbReference>
<keyword evidence="7 8" id="KW-0472">Membrane</keyword>
<feature type="transmembrane region" description="Helical" evidence="8">
    <location>
        <begin position="133"/>
        <end position="150"/>
    </location>
</feature>
<feature type="transmembrane region" description="Helical" evidence="8">
    <location>
        <begin position="60"/>
        <end position="79"/>
    </location>
</feature>
<dbReference type="Pfam" id="PF16916">
    <property type="entry name" value="ZT_dimer"/>
    <property type="match status" value="1"/>
</dbReference>
<evidence type="ECO:0000259" key="10">
    <source>
        <dbReference type="Pfam" id="PF16916"/>
    </source>
</evidence>
<dbReference type="InterPro" id="IPR027470">
    <property type="entry name" value="Cation_efflux_CTD"/>
</dbReference>
<dbReference type="AlphaFoldDB" id="A0A6H9YUF1"/>
<dbReference type="InterPro" id="IPR027469">
    <property type="entry name" value="Cation_efflux_TMD_sf"/>
</dbReference>
<feature type="transmembrane region" description="Helical" evidence="8">
    <location>
        <begin position="28"/>
        <end position="48"/>
    </location>
</feature>
<feature type="transmembrane region" description="Helical" evidence="8">
    <location>
        <begin position="190"/>
        <end position="210"/>
    </location>
</feature>
<feature type="domain" description="Cation efflux protein cytoplasmic" evidence="10">
    <location>
        <begin position="224"/>
        <end position="298"/>
    </location>
</feature>
<evidence type="ECO:0000256" key="5">
    <source>
        <dbReference type="ARBA" id="ARBA00022989"/>
    </source>
</evidence>